<feature type="compositionally biased region" description="Basic residues" evidence="1">
    <location>
        <begin position="65"/>
        <end position="77"/>
    </location>
</feature>
<organism evidence="2 3">
    <name type="scientific">Colocasia esculenta</name>
    <name type="common">Wild taro</name>
    <name type="synonym">Arum esculentum</name>
    <dbReference type="NCBI Taxonomy" id="4460"/>
    <lineage>
        <taxon>Eukaryota</taxon>
        <taxon>Viridiplantae</taxon>
        <taxon>Streptophyta</taxon>
        <taxon>Embryophyta</taxon>
        <taxon>Tracheophyta</taxon>
        <taxon>Spermatophyta</taxon>
        <taxon>Magnoliopsida</taxon>
        <taxon>Liliopsida</taxon>
        <taxon>Araceae</taxon>
        <taxon>Aroideae</taxon>
        <taxon>Colocasieae</taxon>
        <taxon>Colocasia</taxon>
    </lineage>
</organism>
<evidence type="ECO:0000313" key="3">
    <source>
        <dbReference type="Proteomes" id="UP000652761"/>
    </source>
</evidence>
<evidence type="ECO:0000256" key="1">
    <source>
        <dbReference type="SAM" id="MobiDB-lite"/>
    </source>
</evidence>
<feature type="region of interest" description="Disordered" evidence="1">
    <location>
        <begin position="55"/>
        <end position="85"/>
    </location>
</feature>
<sequence>MATSPGGDWRREPPRDWRDLVALLPMFWYEDRPRAMAASIPTDGPKCSGVILFGPEPNGPPLERKGRRSPVRTKTCKTRRESGGPVKTGETLRCLNVGVKANVRNVTVGIPGRSCLLMMERVTWGGYNRGVSRGVSSVASGDIFRAGDPRGGSNMLFSDIQGYSGQRG</sequence>
<accession>A0A843VY92</accession>
<dbReference type="Proteomes" id="UP000652761">
    <property type="component" value="Unassembled WGS sequence"/>
</dbReference>
<dbReference type="AlphaFoldDB" id="A0A843VY92"/>
<comment type="caution">
    <text evidence="2">The sequence shown here is derived from an EMBL/GenBank/DDBJ whole genome shotgun (WGS) entry which is preliminary data.</text>
</comment>
<proteinExistence type="predicted"/>
<dbReference type="EMBL" id="NMUH01002846">
    <property type="protein sequence ID" value="MQM02382.1"/>
    <property type="molecule type" value="Genomic_DNA"/>
</dbReference>
<evidence type="ECO:0000313" key="2">
    <source>
        <dbReference type="EMBL" id="MQM02382.1"/>
    </source>
</evidence>
<name>A0A843VY92_COLES</name>
<reference evidence="2" key="1">
    <citation type="submission" date="2017-07" db="EMBL/GenBank/DDBJ databases">
        <title>Taro Niue Genome Assembly and Annotation.</title>
        <authorList>
            <person name="Atibalentja N."/>
            <person name="Keating K."/>
            <person name="Fields C.J."/>
        </authorList>
    </citation>
    <scope>NUCLEOTIDE SEQUENCE</scope>
    <source>
        <strain evidence="2">Niue_2</strain>
        <tissue evidence="2">Leaf</tissue>
    </source>
</reference>
<keyword evidence="3" id="KW-1185">Reference proteome</keyword>
<protein>
    <submittedName>
        <fullName evidence="2">Uncharacterized protein</fullName>
    </submittedName>
</protein>
<gene>
    <name evidence="2" type="ORF">Taro_035149</name>
</gene>